<organism evidence="1 2">
    <name type="scientific">Pichia kudriavzevii</name>
    <name type="common">Yeast</name>
    <name type="synonym">Issatchenkia orientalis</name>
    <dbReference type="NCBI Taxonomy" id="4909"/>
    <lineage>
        <taxon>Eukaryota</taxon>
        <taxon>Fungi</taxon>
        <taxon>Dikarya</taxon>
        <taxon>Ascomycota</taxon>
        <taxon>Saccharomycotina</taxon>
        <taxon>Pichiomycetes</taxon>
        <taxon>Pichiales</taxon>
        <taxon>Pichiaceae</taxon>
        <taxon>Pichia</taxon>
    </lineage>
</organism>
<name>A0A099NJA3_PICKU</name>
<sequence length="22" mass="2339">MGVLGVALRDIDSILSLNFAFS</sequence>
<dbReference type="Proteomes" id="UP000029867">
    <property type="component" value="Unassembled WGS sequence"/>
</dbReference>
<gene>
    <name evidence="1" type="ORF">JL09_g6743</name>
</gene>
<evidence type="ECO:0000313" key="1">
    <source>
        <dbReference type="EMBL" id="KGK32650.1"/>
    </source>
</evidence>
<dbReference type="EMBL" id="JQFK01002008">
    <property type="protein sequence ID" value="KGK32650.1"/>
    <property type="molecule type" value="Genomic_DNA"/>
</dbReference>
<accession>A0A099NJA3</accession>
<proteinExistence type="predicted"/>
<dbReference type="AlphaFoldDB" id="A0A099NJA3"/>
<protein>
    <submittedName>
        <fullName evidence="1">Uncharacterized protein</fullName>
    </submittedName>
</protein>
<evidence type="ECO:0000313" key="2">
    <source>
        <dbReference type="Proteomes" id="UP000029867"/>
    </source>
</evidence>
<dbReference type="HOGENOM" id="CLU_3425124_0_0_1"/>
<reference evidence="2" key="1">
    <citation type="journal article" date="2014" name="Microb. Cell Fact.">
        <title>Exploiting Issatchenkia orientalis SD108 for succinic acid production.</title>
        <authorList>
            <person name="Xiao H."/>
            <person name="Shao Z."/>
            <person name="Jiang Y."/>
            <person name="Dole S."/>
            <person name="Zhao H."/>
        </authorList>
    </citation>
    <scope>NUCLEOTIDE SEQUENCE [LARGE SCALE GENOMIC DNA]</scope>
    <source>
        <strain evidence="2">SD108</strain>
    </source>
</reference>
<comment type="caution">
    <text evidence="1">The sequence shown here is derived from an EMBL/GenBank/DDBJ whole genome shotgun (WGS) entry which is preliminary data.</text>
</comment>